<organism evidence="2 3">
    <name type="scientific">Pedobacter psychrotolerans</name>
    <dbReference type="NCBI Taxonomy" id="1843235"/>
    <lineage>
        <taxon>Bacteria</taxon>
        <taxon>Pseudomonadati</taxon>
        <taxon>Bacteroidota</taxon>
        <taxon>Sphingobacteriia</taxon>
        <taxon>Sphingobacteriales</taxon>
        <taxon>Sphingobacteriaceae</taxon>
        <taxon>Pedobacter</taxon>
    </lineage>
</organism>
<evidence type="ECO:0000313" key="1">
    <source>
        <dbReference type="EMBL" id="GGE48864.1"/>
    </source>
</evidence>
<dbReference type="AlphaFoldDB" id="A0A4R2HBL4"/>
<proteinExistence type="predicted"/>
<dbReference type="EMBL" id="SLWO01000004">
    <property type="protein sequence ID" value="TCO24998.1"/>
    <property type="molecule type" value="Genomic_DNA"/>
</dbReference>
<gene>
    <name evidence="2" type="ORF">EV200_10433</name>
    <name evidence="1" type="ORF">GCM10011413_13730</name>
</gene>
<evidence type="ECO:0000313" key="3">
    <source>
        <dbReference type="Proteomes" id="UP000295684"/>
    </source>
</evidence>
<reference evidence="1" key="1">
    <citation type="journal article" date="2014" name="Int. J. Syst. Evol. Microbiol.">
        <title>Complete genome of a new Firmicutes species belonging to the dominant human colonic microbiota ('Ruminococcus bicirculans') reveals two chromosomes and a selective capacity to utilize plant glucans.</title>
        <authorList>
            <consortium name="NISC Comparative Sequencing Program"/>
            <person name="Wegmann U."/>
            <person name="Louis P."/>
            <person name="Goesmann A."/>
            <person name="Henrissat B."/>
            <person name="Duncan S.H."/>
            <person name="Flint H.J."/>
        </authorList>
    </citation>
    <scope>NUCLEOTIDE SEQUENCE</scope>
    <source>
        <strain evidence="1">CGMCC 1.15644</strain>
    </source>
</reference>
<accession>A0A4R2HBL4</accession>
<evidence type="ECO:0000313" key="2">
    <source>
        <dbReference type="EMBL" id="TCO24998.1"/>
    </source>
</evidence>
<dbReference type="Proteomes" id="UP000622648">
    <property type="component" value="Unassembled WGS sequence"/>
</dbReference>
<dbReference type="Proteomes" id="UP000295684">
    <property type="component" value="Unassembled WGS sequence"/>
</dbReference>
<evidence type="ECO:0000313" key="4">
    <source>
        <dbReference type="Proteomes" id="UP000622648"/>
    </source>
</evidence>
<keyword evidence="4" id="KW-1185">Reference proteome</keyword>
<comment type="caution">
    <text evidence="2">The sequence shown here is derived from an EMBL/GenBank/DDBJ whole genome shotgun (WGS) entry which is preliminary data.</text>
</comment>
<protein>
    <submittedName>
        <fullName evidence="2">Uncharacterized protein</fullName>
    </submittedName>
</protein>
<reference evidence="4" key="2">
    <citation type="journal article" date="2019" name="Int. J. Syst. Evol. Microbiol.">
        <title>The Global Catalogue of Microorganisms (GCM) 10K type strain sequencing project: providing services to taxonomists for standard genome sequencing and annotation.</title>
        <authorList>
            <consortium name="The Broad Institute Genomics Platform"/>
            <consortium name="The Broad Institute Genome Sequencing Center for Infectious Disease"/>
            <person name="Wu L."/>
            <person name="Ma J."/>
        </authorList>
    </citation>
    <scope>NUCLEOTIDE SEQUENCE [LARGE SCALE GENOMIC DNA]</scope>
    <source>
        <strain evidence="4">CGMCC 1.15644</strain>
    </source>
</reference>
<reference evidence="1" key="4">
    <citation type="submission" date="2024-05" db="EMBL/GenBank/DDBJ databases">
        <authorList>
            <person name="Sun Q."/>
            <person name="Zhou Y."/>
        </authorList>
    </citation>
    <scope>NUCLEOTIDE SEQUENCE</scope>
    <source>
        <strain evidence="1">CGMCC 1.15644</strain>
    </source>
</reference>
<reference evidence="2 3" key="3">
    <citation type="submission" date="2019-03" db="EMBL/GenBank/DDBJ databases">
        <title>Genomic Encyclopedia of Type Strains, Phase IV (KMG-IV): sequencing the most valuable type-strain genomes for metagenomic binning, comparative biology and taxonomic classification.</title>
        <authorList>
            <person name="Goeker M."/>
        </authorList>
    </citation>
    <scope>NUCLEOTIDE SEQUENCE [LARGE SCALE GENOMIC DNA]</scope>
    <source>
        <strain evidence="2 3">DSM 103236</strain>
    </source>
</reference>
<sequence>MLSQYQILYFFEGEGLIIMELKRNDMHQGADLAEIFHWLYLEKQSQSLIKLWFRSMDSSADIEERFFEQGYLKFNAREATFIEKYNSAQHKLINDPVDSVREDIHEIIRNYLKQP</sequence>
<name>A0A4R2HBL4_9SPHI</name>
<dbReference type="EMBL" id="BMJO01000002">
    <property type="protein sequence ID" value="GGE48864.1"/>
    <property type="molecule type" value="Genomic_DNA"/>
</dbReference>